<evidence type="ECO:0000259" key="1">
    <source>
        <dbReference type="Pfam" id="PF22557"/>
    </source>
</evidence>
<organism evidence="2">
    <name type="scientific">Uncultured Desulfatiglans sp</name>
    <dbReference type="NCBI Taxonomy" id="1748965"/>
    <lineage>
        <taxon>Bacteria</taxon>
        <taxon>Pseudomonadati</taxon>
        <taxon>Thermodesulfobacteriota</taxon>
        <taxon>Desulfobacteria</taxon>
        <taxon>Desulfatiglandales</taxon>
        <taxon>Desulfatiglandaceae</taxon>
        <taxon>Desulfatiglans</taxon>
        <taxon>environmental samples</taxon>
    </lineage>
</organism>
<feature type="domain" description="Dual OB-containing" evidence="1">
    <location>
        <begin position="8"/>
        <end position="223"/>
    </location>
</feature>
<dbReference type="EMBL" id="UPXX01000004">
    <property type="protein sequence ID" value="VBB41613.1"/>
    <property type="molecule type" value="Genomic_DNA"/>
</dbReference>
<sequence length="229" mass="26080">MASKSNTKSLVCFANSRKTGGRCVAGKEWRAGRPGAWIRPISHRSTHELSIKECCFKDGRVPALLDIVDIEFDCHQPAPHQKENHRIDPGYYWQKQGKLSWTDLHKWTDSPATLWTIGESSYSGCNNRIALDDADGSSLYLIAIDTVKLTVGKKAPEYPDSKRAVRCSFRHKNIYYLMDVTDPEIERNYLSKPDGAYEINNPVLCVSLGDEYQGYYYKLVAGIMFEERF</sequence>
<proteinExistence type="predicted"/>
<protein>
    <recommendedName>
        <fullName evidence="1">Dual OB-containing domain-containing protein</fullName>
    </recommendedName>
</protein>
<name>A0A653A0P9_UNCDX</name>
<dbReference type="Pfam" id="PF22557">
    <property type="entry name" value="DuOB"/>
    <property type="match status" value="1"/>
</dbReference>
<accession>A0A653A0P9</accession>
<reference evidence="2" key="1">
    <citation type="submission" date="2018-07" db="EMBL/GenBank/DDBJ databases">
        <authorList>
            <consortium name="Genoscope - CEA"/>
            <person name="William W."/>
        </authorList>
    </citation>
    <scope>NUCLEOTIDE SEQUENCE</scope>
    <source>
        <strain evidence="2">IK1</strain>
    </source>
</reference>
<dbReference type="InterPro" id="IPR054335">
    <property type="entry name" value="DuOB_dom"/>
</dbReference>
<gene>
    <name evidence="2" type="ORF">TRIP_B120048</name>
</gene>
<dbReference type="AlphaFoldDB" id="A0A653A0P9"/>
<evidence type="ECO:0000313" key="2">
    <source>
        <dbReference type="EMBL" id="VBB41613.1"/>
    </source>
</evidence>